<organism evidence="7 8">
    <name type="scientific">Pseudoalteromonas haloplanktis</name>
    <name type="common">Alteromonas haloplanktis</name>
    <dbReference type="NCBI Taxonomy" id="228"/>
    <lineage>
        <taxon>Bacteria</taxon>
        <taxon>Pseudomonadati</taxon>
        <taxon>Pseudomonadota</taxon>
        <taxon>Gammaproteobacteria</taxon>
        <taxon>Alteromonadales</taxon>
        <taxon>Pseudoalteromonadaceae</taxon>
        <taxon>Pseudoalteromonas</taxon>
    </lineage>
</organism>
<dbReference type="PANTHER" id="PTHR30213:SF0">
    <property type="entry name" value="UPF0761 MEMBRANE PROTEIN YIHY"/>
    <property type="match status" value="1"/>
</dbReference>
<dbReference type="EMBL" id="CAMAPB010000022">
    <property type="protein sequence ID" value="CAH9058125.1"/>
    <property type="molecule type" value="Genomic_DNA"/>
</dbReference>
<evidence type="ECO:0000256" key="1">
    <source>
        <dbReference type="ARBA" id="ARBA00004651"/>
    </source>
</evidence>
<comment type="subcellular location">
    <subcellularLocation>
        <location evidence="1">Cell membrane</location>
        <topology evidence="1">Multi-pass membrane protein</topology>
    </subcellularLocation>
</comment>
<dbReference type="PIRSF" id="PIRSF035875">
    <property type="entry name" value="RNase_BN"/>
    <property type="match status" value="1"/>
</dbReference>
<evidence type="ECO:0000256" key="5">
    <source>
        <dbReference type="ARBA" id="ARBA00023136"/>
    </source>
</evidence>
<feature type="transmembrane region" description="Helical" evidence="6">
    <location>
        <begin position="37"/>
        <end position="66"/>
    </location>
</feature>
<feature type="transmembrane region" description="Helical" evidence="6">
    <location>
        <begin position="149"/>
        <end position="175"/>
    </location>
</feature>
<evidence type="ECO:0000256" key="6">
    <source>
        <dbReference type="SAM" id="Phobius"/>
    </source>
</evidence>
<evidence type="ECO:0008006" key="9">
    <source>
        <dbReference type="Google" id="ProtNLM"/>
    </source>
</evidence>
<keyword evidence="5 6" id="KW-0472">Membrane</keyword>
<dbReference type="GO" id="GO:0005886">
    <property type="term" value="C:plasma membrane"/>
    <property type="evidence" value="ECO:0007669"/>
    <property type="project" value="UniProtKB-SubCell"/>
</dbReference>
<evidence type="ECO:0000256" key="3">
    <source>
        <dbReference type="ARBA" id="ARBA00022692"/>
    </source>
</evidence>
<dbReference type="Pfam" id="PF03631">
    <property type="entry name" value="Virul_fac_BrkB"/>
    <property type="match status" value="1"/>
</dbReference>
<dbReference type="RefSeq" id="WP_262976642.1">
    <property type="nucleotide sequence ID" value="NZ_CAMAPB010000022.1"/>
</dbReference>
<dbReference type="InterPro" id="IPR017039">
    <property type="entry name" value="Virul_fac_BrkB"/>
</dbReference>
<dbReference type="AlphaFoldDB" id="A0A9W4QY05"/>
<feature type="transmembrane region" description="Helical" evidence="6">
    <location>
        <begin position="257"/>
        <end position="285"/>
    </location>
</feature>
<gene>
    <name evidence="7" type="ORF">PSEHALCIP103_01795</name>
</gene>
<evidence type="ECO:0000256" key="2">
    <source>
        <dbReference type="ARBA" id="ARBA00022475"/>
    </source>
</evidence>
<feature type="transmembrane region" description="Helical" evidence="6">
    <location>
        <begin position="187"/>
        <end position="208"/>
    </location>
</feature>
<sequence>MSDFKRGQRAKQPNHIPLRGWWDITRRIVKQMSRDNLSLVAAGVAFYALLAIFPAIAALVSVYAYFASPNDISVYLSQFMALLPQSTQEIILSQVSSLAQKSQTSLSLSALGTLLLTIWSSSKGSQALITACNISYHEYEKRSFLKAQLVRLLFSVGAIVVAVIALVIIGILPLALNLLGIKESIDFLIMLISWPLLALTFNFALLILYRYAPHRKAAKWRWVTVGSFTATVLWIVASFGFSFYVSHFASYNETYGSLGGVVIMLMWLFISAYIIILGATINAALEQQTAQDSTIGADEKRGQRGAYVADHLDTK</sequence>
<accession>A0A9W4QY05</accession>
<comment type="caution">
    <text evidence="7">The sequence shown here is derived from an EMBL/GenBank/DDBJ whole genome shotgun (WGS) entry which is preliminary data.</text>
</comment>
<evidence type="ECO:0000313" key="8">
    <source>
        <dbReference type="Proteomes" id="UP001152447"/>
    </source>
</evidence>
<keyword evidence="2" id="KW-1003">Cell membrane</keyword>
<dbReference type="Proteomes" id="UP001152447">
    <property type="component" value="Unassembled WGS sequence"/>
</dbReference>
<keyword evidence="4 6" id="KW-1133">Transmembrane helix</keyword>
<feature type="transmembrane region" description="Helical" evidence="6">
    <location>
        <begin position="220"/>
        <end position="245"/>
    </location>
</feature>
<keyword evidence="8" id="KW-1185">Reference proteome</keyword>
<keyword evidence="3 6" id="KW-0812">Transmembrane</keyword>
<dbReference type="PANTHER" id="PTHR30213">
    <property type="entry name" value="INNER MEMBRANE PROTEIN YHJD"/>
    <property type="match status" value="1"/>
</dbReference>
<reference evidence="7" key="1">
    <citation type="submission" date="2022-07" db="EMBL/GenBank/DDBJ databases">
        <authorList>
            <person name="Criscuolo A."/>
        </authorList>
    </citation>
    <scope>NUCLEOTIDE SEQUENCE</scope>
    <source>
        <strain evidence="7">CIP103197</strain>
    </source>
</reference>
<protein>
    <recommendedName>
        <fullName evidence="9">YihY/virulence factor BrkB family protein</fullName>
    </recommendedName>
</protein>
<dbReference type="NCBIfam" id="TIGR00765">
    <property type="entry name" value="yihY_not_rbn"/>
    <property type="match status" value="1"/>
</dbReference>
<evidence type="ECO:0000256" key="4">
    <source>
        <dbReference type="ARBA" id="ARBA00022989"/>
    </source>
</evidence>
<name>A0A9W4QY05_PSEHA</name>
<proteinExistence type="predicted"/>
<evidence type="ECO:0000313" key="7">
    <source>
        <dbReference type="EMBL" id="CAH9058125.1"/>
    </source>
</evidence>